<proteinExistence type="predicted"/>
<organism evidence="2 3">
    <name type="scientific">Tribonema minus</name>
    <dbReference type="NCBI Taxonomy" id="303371"/>
    <lineage>
        <taxon>Eukaryota</taxon>
        <taxon>Sar</taxon>
        <taxon>Stramenopiles</taxon>
        <taxon>Ochrophyta</taxon>
        <taxon>PX clade</taxon>
        <taxon>Xanthophyceae</taxon>
        <taxon>Tribonematales</taxon>
        <taxon>Tribonemataceae</taxon>
        <taxon>Tribonema</taxon>
    </lineage>
</organism>
<dbReference type="AlphaFoldDB" id="A0A835Z3J3"/>
<dbReference type="EMBL" id="JAFCMP010000256">
    <property type="protein sequence ID" value="KAG5182321.1"/>
    <property type="molecule type" value="Genomic_DNA"/>
</dbReference>
<accession>A0A835Z3J3</accession>
<dbReference type="Proteomes" id="UP000664859">
    <property type="component" value="Unassembled WGS sequence"/>
</dbReference>
<evidence type="ECO:0000313" key="1">
    <source>
        <dbReference type="EMBL" id="KAG5182321.1"/>
    </source>
</evidence>
<gene>
    <name evidence="2" type="ORF">JKP88DRAFT_240961</name>
    <name evidence="1" type="ORF">JKP88DRAFT_255954</name>
</gene>
<comment type="caution">
    <text evidence="2">The sequence shown here is derived from an EMBL/GenBank/DDBJ whole genome shotgun (WGS) entry which is preliminary data.</text>
</comment>
<keyword evidence="3" id="KW-1185">Reference proteome</keyword>
<sequence length="215" mass="23483">MGNTSNKFSSRASVNIEKHVPFKFMEPFSPAPPPPPPAAATPALTLEPTRLRPFIDGCATHLLQELELLADADGYDMLPGGGLRLPVRSQSIDAPLFLDILPLQYGLYFYHNIRRIKGMKSVPAALALPLATGVTRVFERDGFIYQALLARSAPLPQVWQGPETAYLNAMHARVTRDLDTGSCAGVYFLHGRPDEPIVPSMPMILHGVMQLLIAG</sequence>
<dbReference type="EMBL" id="JAFCMP010000112">
    <property type="protein sequence ID" value="KAG5186360.1"/>
    <property type="molecule type" value="Genomic_DNA"/>
</dbReference>
<protein>
    <submittedName>
        <fullName evidence="2">Uncharacterized protein</fullName>
    </submittedName>
</protein>
<evidence type="ECO:0000313" key="2">
    <source>
        <dbReference type="EMBL" id="KAG5186360.1"/>
    </source>
</evidence>
<reference evidence="2" key="1">
    <citation type="submission" date="2021-02" db="EMBL/GenBank/DDBJ databases">
        <title>First Annotated Genome of the Yellow-green Alga Tribonema minus.</title>
        <authorList>
            <person name="Mahan K.M."/>
        </authorList>
    </citation>
    <scope>NUCLEOTIDE SEQUENCE</scope>
    <source>
        <strain evidence="2">UTEX B ZZ1240</strain>
    </source>
</reference>
<evidence type="ECO:0000313" key="3">
    <source>
        <dbReference type="Proteomes" id="UP000664859"/>
    </source>
</evidence>
<name>A0A835Z3J3_9STRA</name>